<sequence>PEPLGASRPIERPPTASPSPDARRTLIPEAPLSLVDYQDRIQSLMQRGALHEALELGNQCATRLPREGECELMLGMLYARLNDNRTSVAHYQRFLEYAPSTHPSRPTVVRILDEANAPSSASGRQVKPETFADMMEAGNTAVRAEKFPEAVAAYRNALAMKPDSLGTKLELGLALLKLQPGTPADHKEAVKLLENVTWKKSGIRRAWMGLEVAYTLTGNKAKAERAHERAMLMSPRNATNPARAQEMIKKLTP</sequence>
<dbReference type="RefSeq" id="WP_147445846.1">
    <property type="nucleotide sequence ID" value="NZ_RAWK01000546.1"/>
</dbReference>
<accession>A0A3A8P5Y5</accession>
<evidence type="ECO:0000256" key="1">
    <source>
        <dbReference type="PROSITE-ProRule" id="PRU00339"/>
    </source>
</evidence>
<dbReference type="Pfam" id="PF13432">
    <property type="entry name" value="TPR_16"/>
    <property type="match status" value="1"/>
</dbReference>
<dbReference type="Gene3D" id="1.25.40.10">
    <property type="entry name" value="Tetratricopeptide repeat domain"/>
    <property type="match status" value="2"/>
</dbReference>
<evidence type="ECO:0000313" key="4">
    <source>
        <dbReference type="Proteomes" id="UP000267003"/>
    </source>
</evidence>
<dbReference type="Proteomes" id="UP000267003">
    <property type="component" value="Unassembled WGS sequence"/>
</dbReference>
<feature type="region of interest" description="Disordered" evidence="2">
    <location>
        <begin position="1"/>
        <end position="24"/>
    </location>
</feature>
<name>A0A3A8P5Y5_9BACT</name>
<feature type="repeat" description="TPR" evidence="1">
    <location>
        <begin position="68"/>
        <end position="101"/>
    </location>
</feature>
<keyword evidence="3" id="KW-0808">Transferase</keyword>
<dbReference type="OrthoDB" id="5526801at2"/>
<dbReference type="EMBL" id="RAWK01000546">
    <property type="protein sequence ID" value="RKH49941.1"/>
    <property type="molecule type" value="Genomic_DNA"/>
</dbReference>
<gene>
    <name evidence="3" type="ORF">D7W81_41330</name>
</gene>
<dbReference type="SUPFAM" id="SSF48452">
    <property type="entry name" value="TPR-like"/>
    <property type="match status" value="2"/>
</dbReference>
<keyword evidence="3" id="KW-0418">Kinase</keyword>
<dbReference type="AlphaFoldDB" id="A0A3A8P5Y5"/>
<dbReference type="InterPro" id="IPR011990">
    <property type="entry name" value="TPR-like_helical_dom_sf"/>
</dbReference>
<evidence type="ECO:0000256" key="2">
    <source>
        <dbReference type="SAM" id="MobiDB-lite"/>
    </source>
</evidence>
<protein>
    <submittedName>
        <fullName evidence="3">Serine/threonine protein kinase</fullName>
    </submittedName>
</protein>
<dbReference type="PROSITE" id="PS50005">
    <property type="entry name" value="TPR"/>
    <property type="match status" value="2"/>
</dbReference>
<dbReference type="GO" id="GO:0004674">
    <property type="term" value="F:protein serine/threonine kinase activity"/>
    <property type="evidence" value="ECO:0007669"/>
    <property type="project" value="UniProtKB-KW"/>
</dbReference>
<feature type="repeat" description="TPR" evidence="1">
    <location>
        <begin position="131"/>
        <end position="164"/>
    </location>
</feature>
<comment type="caution">
    <text evidence="3">The sequence shown here is derived from an EMBL/GenBank/DDBJ whole genome shotgun (WGS) entry which is preliminary data.</text>
</comment>
<keyword evidence="4" id="KW-1185">Reference proteome</keyword>
<proteinExistence type="predicted"/>
<evidence type="ECO:0000313" key="3">
    <source>
        <dbReference type="EMBL" id="RKH49941.1"/>
    </source>
</evidence>
<dbReference type="SMART" id="SM00028">
    <property type="entry name" value="TPR"/>
    <property type="match status" value="3"/>
</dbReference>
<keyword evidence="3" id="KW-0723">Serine/threonine-protein kinase</keyword>
<organism evidence="3 4">
    <name type="scientific">Corallococcus aberystwythensis</name>
    <dbReference type="NCBI Taxonomy" id="2316722"/>
    <lineage>
        <taxon>Bacteria</taxon>
        <taxon>Pseudomonadati</taxon>
        <taxon>Myxococcota</taxon>
        <taxon>Myxococcia</taxon>
        <taxon>Myxococcales</taxon>
        <taxon>Cystobacterineae</taxon>
        <taxon>Myxococcaceae</taxon>
        <taxon>Corallococcus</taxon>
    </lineage>
</organism>
<dbReference type="Pfam" id="PF13181">
    <property type="entry name" value="TPR_8"/>
    <property type="match status" value="1"/>
</dbReference>
<reference evidence="4" key="1">
    <citation type="submission" date="2018-09" db="EMBL/GenBank/DDBJ databases">
        <authorList>
            <person name="Livingstone P.G."/>
            <person name="Whitworth D.E."/>
        </authorList>
    </citation>
    <scope>NUCLEOTIDE SEQUENCE [LARGE SCALE GENOMIC DNA]</scope>
    <source>
        <strain evidence="4">AB050A</strain>
    </source>
</reference>
<dbReference type="InterPro" id="IPR019734">
    <property type="entry name" value="TPR_rpt"/>
</dbReference>
<feature type="non-terminal residue" evidence="3">
    <location>
        <position position="1"/>
    </location>
</feature>
<keyword evidence="1" id="KW-0802">TPR repeat</keyword>